<protein>
    <submittedName>
        <fullName evidence="2">Predicted protein</fullName>
    </submittedName>
</protein>
<feature type="region of interest" description="Disordered" evidence="1">
    <location>
        <begin position="1"/>
        <end position="126"/>
    </location>
</feature>
<organism evidence="2 3">
    <name type="scientific">Streptomyces viridosporus (strain ATCC 14672 / DSM 40746 / JCM 4963 / KCTC 9882 / NRRL B-12104 / FH 1290)</name>
    <name type="common">Streptomyces ghanaensis</name>
    <dbReference type="NCBI Taxonomy" id="566461"/>
    <lineage>
        <taxon>Bacteria</taxon>
        <taxon>Bacillati</taxon>
        <taxon>Actinomycetota</taxon>
        <taxon>Actinomycetes</taxon>
        <taxon>Kitasatosporales</taxon>
        <taxon>Streptomycetaceae</taxon>
        <taxon>Streptomyces</taxon>
    </lineage>
</organism>
<dbReference type="Proteomes" id="UP000003824">
    <property type="component" value="Unassembled WGS sequence"/>
</dbReference>
<dbReference type="AlphaFoldDB" id="D5ZV49"/>
<reference evidence="3" key="1">
    <citation type="submission" date="2008-12" db="EMBL/GenBank/DDBJ databases">
        <title>Annotation of Streptomyces ghanaensis ATCC 14672.</title>
        <authorList>
            <consortium name="The Broad Institute Genome Sequencing Platform"/>
            <consortium name="Broad Institute Microbial Sequencing Center"/>
            <person name="Fischbach M."/>
            <person name="Ward D."/>
            <person name="Young S."/>
            <person name="Kodira C.D."/>
            <person name="Zeng Q."/>
            <person name="Koehrsen M."/>
            <person name="Godfrey P."/>
            <person name="Alvarado L."/>
            <person name="Berlin A.M."/>
            <person name="Borenstein D."/>
            <person name="Chen Z."/>
            <person name="Engels R."/>
            <person name="Freedman E."/>
            <person name="Gellesch M."/>
            <person name="Goldberg J."/>
            <person name="Griggs A."/>
            <person name="Gujja S."/>
            <person name="Heiman D.I."/>
            <person name="Hepburn T.A."/>
            <person name="Howarth C."/>
            <person name="Jen D."/>
            <person name="Larson L."/>
            <person name="Lewis B."/>
            <person name="Mehta T."/>
            <person name="Park D."/>
            <person name="Pearson M."/>
            <person name="Roberts A."/>
            <person name="Saif S."/>
            <person name="Shea T.D."/>
            <person name="Shenoy N."/>
            <person name="Sisk P."/>
            <person name="Stolte C."/>
            <person name="Sykes S.N."/>
            <person name="Walk T."/>
            <person name="White J."/>
            <person name="Yandava C."/>
            <person name="Straight P."/>
            <person name="Clardy J."/>
            <person name="Hung D."/>
            <person name="Kolter R."/>
            <person name="Mekalanos J."/>
            <person name="Walker S."/>
            <person name="Walsh C.T."/>
            <person name="Wieland B.L.C."/>
            <person name="Ilzarbe M."/>
            <person name="Galagan J."/>
            <person name="Nusbaum C."/>
            <person name="Birren B."/>
        </authorList>
    </citation>
    <scope>NUCLEOTIDE SEQUENCE [LARGE SCALE GENOMIC DNA]</scope>
    <source>
        <strain evidence="3">ATCC 14672 / DSM 40746 / JCM 4963 / KCTC 9882 / NRRL B-12104 / FH 1290</strain>
    </source>
</reference>
<evidence type="ECO:0000313" key="3">
    <source>
        <dbReference type="Proteomes" id="UP000003824"/>
    </source>
</evidence>
<proteinExistence type="predicted"/>
<name>D5ZV49_STRV1</name>
<dbReference type="EMBL" id="DS999641">
    <property type="protein sequence ID" value="EFE70781.2"/>
    <property type="molecule type" value="Genomic_DNA"/>
</dbReference>
<sequence>MEQDQGATEALLRGGGAGPGQPPAARRAQSSVALPGGQGADVVAEPDGVQPAQRVGRQGDGRADRLQGGGPFQHRHPRTAPVQGDRRGQAADPPADHDRPFGSPHGSSSPWNYICSKRTAPTVLQP</sequence>
<accession>D5ZV49</accession>
<evidence type="ECO:0000313" key="2">
    <source>
        <dbReference type="EMBL" id="EFE70781.2"/>
    </source>
</evidence>
<evidence type="ECO:0000256" key="1">
    <source>
        <dbReference type="SAM" id="MobiDB-lite"/>
    </source>
</evidence>
<feature type="compositionally biased region" description="Basic and acidic residues" evidence="1">
    <location>
        <begin position="84"/>
        <end position="100"/>
    </location>
</feature>
<gene>
    <name evidence="2" type="ORF">SSFG_06024</name>
</gene>